<accession>A0A3E3K519</accession>
<dbReference type="AlphaFoldDB" id="A0A3E3K519"/>
<keyword evidence="1 2" id="KW-0238">DNA-binding</keyword>
<dbReference type="SUPFAM" id="SSF46689">
    <property type="entry name" value="Homeodomain-like"/>
    <property type="match status" value="1"/>
</dbReference>
<reference evidence="4 5" key="1">
    <citation type="submission" date="2018-08" db="EMBL/GenBank/DDBJ databases">
        <title>A genome reference for cultivated species of the human gut microbiota.</title>
        <authorList>
            <person name="Zou Y."/>
            <person name="Xue W."/>
            <person name="Luo G."/>
        </authorList>
    </citation>
    <scope>NUCLEOTIDE SEQUENCE [LARGE SCALE GENOMIC DNA]</scope>
    <source>
        <strain evidence="4 5">AF37-2AT</strain>
    </source>
</reference>
<name>A0A3E3K519_9FIRM</name>
<evidence type="ECO:0000256" key="1">
    <source>
        <dbReference type="ARBA" id="ARBA00023125"/>
    </source>
</evidence>
<evidence type="ECO:0000313" key="4">
    <source>
        <dbReference type="EMBL" id="RGE89720.1"/>
    </source>
</evidence>
<proteinExistence type="predicted"/>
<evidence type="ECO:0000256" key="2">
    <source>
        <dbReference type="PROSITE-ProRule" id="PRU00335"/>
    </source>
</evidence>
<dbReference type="Gene3D" id="1.10.357.10">
    <property type="entry name" value="Tetracycline Repressor, domain 2"/>
    <property type="match status" value="1"/>
</dbReference>
<protein>
    <submittedName>
        <fullName evidence="4">TetR/AcrR family transcriptional regulator</fullName>
    </submittedName>
</protein>
<dbReference type="InterPro" id="IPR041483">
    <property type="entry name" value="TetR_C_34"/>
</dbReference>
<dbReference type="Proteomes" id="UP000261080">
    <property type="component" value="Unassembled WGS sequence"/>
</dbReference>
<gene>
    <name evidence="4" type="ORF">DW016_00090</name>
</gene>
<dbReference type="InterPro" id="IPR001647">
    <property type="entry name" value="HTH_TetR"/>
</dbReference>
<dbReference type="GO" id="GO:0003677">
    <property type="term" value="F:DNA binding"/>
    <property type="evidence" value="ECO:0007669"/>
    <property type="project" value="UniProtKB-UniRule"/>
</dbReference>
<evidence type="ECO:0000313" key="5">
    <source>
        <dbReference type="Proteomes" id="UP000261080"/>
    </source>
</evidence>
<dbReference type="PROSITE" id="PS50977">
    <property type="entry name" value="HTH_TETR_2"/>
    <property type="match status" value="1"/>
</dbReference>
<dbReference type="RefSeq" id="WP_062304138.1">
    <property type="nucleotide sequence ID" value="NZ_CALBAT010000008.1"/>
</dbReference>
<dbReference type="OrthoDB" id="9810250at2"/>
<feature type="DNA-binding region" description="H-T-H motif" evidence="2">
    <location>
        <begin position="33"/>
        <end position="52"/>
    </location>
</feature>
<dbReference type="Pfam" id="PF00440">
    <property type="entry name" value="TetR_N"/>
    <property type="match status" value="1"/>
</dbReference>
<organism evidence="4 5">
    <name type="scientific">Sellimonas intestinalis</name>
    <dbReference type="NCBI Taxonomy" id="1653434"/>
    <lineage>
        <taxon>Bacteria</taxon>
        <taxon>Bacillati</taxon>
        <taxon>Bacillota</taxon>
        <taxon>Clostridia</taxon>
        <taxon>Lachnospirales</taxon>
        <taxon>Lachnospiraceae</taxon>
        <taxon>Sellimonas</taxon>
    </lineage>
</organism>
<dbReference type="Pfam" id="PF17929">
    <property type="entry name" value="TetR_C_34"/>
    <property type="match status" value="1"/>
</dbReference>
<comment type="caution">
    <text evidence="4">The sequence shown here is derived from an EMBL/GenBank/DDBJ whole genome shotgun (WGS) entry which is preliminary data.</text>
</comment>
<feature type="domain" description="HTH tetR-type" evidence="3">
    <location>
        <begin position="10"/>
        <end position="70"/>
    </location>
</feature>
<evidence type="ECO:0000259" key="3">
    <source>
        <dbReference type="PROSITE" id="PS50977"/>
    </source>
</evidence>
<sequence length="209" mass="24268">MPKGSEELTKERENEIIDACKKLYRTMSFKEITIKEIGKTTSFTRTSIYNYFQTKEEIFLALLQREYEHWNIDLRSALRKKTSMSRMDFAILLAETLSKRELMLKLLSMNMYDIEENSSIEKLIDFKQVYGESLNLTAECASRCIPELSEEDGIKFLYAFFPFVYGIYPYSSITPKQKAAMEAAGVPVHCFSIYDMTLSAAKKLLEIDE</sequence>
<dbReference type="EMBL" id="QVLX01000001">
    <property type="protein sequence ID" value="RGE89720.1"/>
    <property type="molecule type" value="Genomic_DNA"/>
</dbReference>
<dbReference type="InterPro" id="IPR009057">
    <property type="entry name" value="Homeodomain-like_sf"/>
</dbReference>
<keyword evidence="5" id="KW-1185">Reference proteome</keyword>